<accession>A0AAG5DWS5</accession>
<proteinExistence type="predicted"/>
<organism evidence="1 2">
    <name type="scientific">Anopheles atroparvus</name>
    <name type="common">European mosquito</name>
    <dbReference type="NCBI Taxonomy" id="41427"/>
    <lineage>
        <taxon>Eukaryota</taxon>
        <taxon>Metazoa</taxon>
        <taxon>Ecdysozoa</taxon>
        <taxon>Arthropoda</taxon>
        <taxon>Hexapoda</taxon>
        <taxon>Insecta</taxon>
        <taxon>Pterygota</taxon>
        <taxon>Neoptera</taxon>
        <taxon>Endopterygota</taxon>
        <taxon>Diptera</taxon>
        <taxon>Nematocera</taxon>
        <taxon>Culicoidea</taxon>
        <taxon>Culicidae</taxon>
        <taxon>Anophelinae</taxon>
        <taxon>Anopheles</taxon>
    </lineage>
</organism>
<dbReference type="Proteomes" id="UP000075880">
    <property type="component" value="Unassembled WGS sequence"/>
</dbReference>
<dbReference type="AlphaFoldDB" id="A0AAG5DWS5"/>
<name>A0AAG5DWS5_ANOAO</name>
<protein>
    <submittedName>
        <fullName evidence="1">Uncharacterized protein</fullName>
    </submittedName>
</protein>
<sequence>SKEIEGFAKGESDNVSTNLRWINVIIKKCYKEKRR</sequence>
<evidence type="ECO:0000313" key="2">
    <source>
        <dbReference type="Proteomes" id="UP000075880"/>
    </source>
</evidence>
<keyword evidence="2" id="KW-1185">Reference proteome</keyword>
<dbReference type="EnsemblMetazoa" id="ENSAATROPT017402">
    <property type="protein sequence ID" value="ENSAATROPP015365"/>
    <property type="gene ID" value="ENSAATROPG014225"/>
</dbReference>
<reference evidence="1" key="1">
    <citation type="submission" date="2024-04" db="UniProtKB">
        <authorList>
            <consortium name="EnsemblMetazoa"/>
        </authorList>
    </citation>
    <scope>IDENTIFICATION</scope>
    <source>
        <strain evidence="1">EBRO</strain>
    </source>
</reference>
<evidence type="ECO:0000313" key="1">
    <source>
        <dbReference type="EnsemblMetazoa" id="ENSAATROPP015365"/>
    </source>
</evidence>